<evidence type="ECO:0000313" key="9">
    <source>
        <dbReference type="Proteomes" id="UP000837803"/>
    </source>
</evidence>
<comment type="caution">
    <text evidence="8">The sequence shown here is derived from an EMBL/GenBank/DDBJ whole genome shotgun (WGS) entry which is preliminary data.</text>
</comment>
<evidence type="ECO:0000256" key="6">
    <source>
        <dbReference type="ARBA" id="ARBA00023136"/>
    </source>
</evidence>
<feature type="binding site" evidence="7">
    <location>
        <position position="234"/>
    </location>
    <ligand>
        <name>a 1,2-diacyl-sn-glycero-3-phospho-(1'-sn-glycerol)</name>
        <dbReference type="ChEBI" id="CHEBI:64716"/>
    </ligand>
</feature>
<evidence type="ECO:0000256" key="7">
    <source>
        <dbReference type="HAMAP-Rule" id="MF_01147"/>
    </source>
</evidence>
<dbReference type="Pfam" id="PF01790">
    <property type="entry name" value="LGT"/>
    <property type="match status" value="1"/>
</dbReference>
<accession>A0ABN8F2L3</accession>
<keyword evidence="5 7" id="KW-1133">Transmembrane helix</keyword>
<proteinExistence type="inferred from homology"/>
<organism evidence="8 9">
    <name type="scientific">Neolewinella maritima</name>
    <dbReference type="NCBI Taxonomy" id="1383882"/>
    <lineage>
        <taxon>Bacteria</taxon>
        <taxon>Pseudomonadati</taxon>
        <taxon>Bacteroidota</taxon>
        <taxon>Saprospiria</taxon>
        <taxon>Saprospirales</taxon>
        <taxon>Lewinellaceae</taxon>
        <taxon>Neolewinella</taxon>
    </lineage>
</organism>
<evidence type="ECO:0000256" key="4">
    <source>
        <dbReference type="ARBA" id="ARBA00022692"/>
    </source>
</evidence>
<comment type="catalytic activity">
    <reaction evidence="7">
        <text>L-cysteinyl-[prolipoprotein] + a 1,2-diacyl-sn-glycero-3-phospho-(1'-sn-glycerol) = an S-1,2-diacyl-sn-glyceryl-L-cysteinyl-[prolipoprotein] + sn-glycerol 1-phosphate + H(+)</text>
        <dbReference type="Rhea" id="RHEA:56712"/>
        <dbReference type="Rhea" id="RHEA-COMP:14679"/>
        <dbReference type="Rhea" id="RHEA-COMP:14680"/>
        <dbReference type="ChEBI" id="CHEBI:15378"/>
        <dbReference type="ChEBI" id="CHEBI:29950"/>
        <dbReference type="ChEBI" id="CHEBI:57685"/>
        <dbReference type="ChEBI" id="CHEBI:64716"/>
        <dbReference type="ChEBI" id="CHEBI:140658"/>
        <dbReference type="EC" id="2.5.1.145"/>
    </reaction>
</comment>
<evidence type="ECO:0000256" key="1">
    <source>
        <dbReference type="ARBA" id="ARBA00007150"/>
    </source>
</evidence>
<feature type="transmembrane region" description="Helical" evidence="7">
    <location>
        <begin position="215"/>
        <end position="233"/>
    </location>
</feature>
<evidence type="ECO:0000313" key="8">
    <source>
        <dbReference type="EMBL" id="CAH0998692.1"/>
    </source>
</evidence>
<feature type="transmembrane region" description="Helical" evidence="7">
    <location>
        <begin position="105"/>
        <end position="127"/>
    </location>
</feature>
<feature type="transmembrane region" description="Helical" evidence="7">
    <location>
        <begin position="157"/>
        <end position="174"/>
    </location>
</feature>
<feature type="transmembrane region" description="Helical" evidence="7">
    <location>
        <begin position="186"/>
        <end position="208"/>
    </location>
</feature>
<gene>
    <name evidence="8" type="primary">lgt_1</name>
    <name evidence="7" type="synonym">lgt</name>
    <name evidence="8" type="ORF">LEM8419_00038</name>
</gene>
<keyword evidence="9" id="KW-1185">Reference proteome</keyword>
<feature type="transmembrane region" description="Helical" evidence="7">
    <location>
        <begin position="322"/>
        <end position="341"/>
    </location>
</feature>
<protein>
    <recommendedName>
        <fullName evidence="7">Phosphatidylglycerol--prolipoprotein diacylglyceryl transferase</fullName>
        <ecNumber evidence="7">2.5.1.145</ecNumber>
    </recommendedName>
</protein>
<comment type="function">
    <text evidence="7">Catalyzes the transfer of the diacylglyceryl group from phosphatidylglycerol to the sulfhydryl group of the N-terminal cysteine of a prolipoprotein, the first step in the formation of mature lipoproteins.</text>
</comment>
<feature type="transmembrane region" description="Helical" evidence="7">
    <location>
        <begin position="20"/>
        <end position="42"/>
    </location>
</feature>
<name>A0ABN8F2L3_9BACT</name>
<feature type="transmembrane region" description="Helical" evidence="7">
    <location>
        <begin position="298"/>
        <end position="315"/>
    </location>
</feature>
<dbReference type="Proteomes" id="UP000837803">
    <property type="component" value="Unassembled WGS sequence"/>
</dbReference>
<dbReference type="GO" id="GO:0008961">
    <property type="term" value="F:phosphatidylglycerol-prolipoprotein diacylglyceryl transferase activity"/>
    <property type="evidence" value="ECO:0007669"/>
    <property type="project" value="UniProtKB-EC"/>
</dbReference>
<feature type="transmembrane region" description="Helical" evidence="7">
    <location>
        <begin position="63"/>
        <end position="85"/>
    </location>
</feature>
<dbReference type="EC" id="2.5.1.145" evidence="7"/>
<evidence type="ECO:0000256" key="3">
    <source>
        <dbReference type="ARBA" id="ARBA00022679"/>
    </source>
</evidence>
<reference evidence="8" key="1">
    <citation type="submission" date="2021-12" db="EMBL/GenBank/DDBJ databases">
        <authorList>
            <person name="Rodrigo-Torres L."/>
            <person name="Arahal R. D."/>
            <person name="Lucena T."/>
        </authorList>
    </citation>
    <scope>NUCLEOTIDE SEQUENCE</scope>
    <source>
        <strain evidence="8">CECT 8419</strain>
    </source>
</reference>
<dbReference type="HAMAP" id="MF_01147">
    <property type="entry name" value="Lgt"/>
    <property type="match status" value="1"/>
</dbReference>
<comment type="pathway">
    <text evidence="7">Protein modification; lipoprotein biosynthesis (diacylglyceryl transfer).</text>
</comment>
<dbReference type="RefSeq" id="WP_238748946.1">
    <property type="nucleotide sequence ID" value="NZ_CAKLPZ010000001.1"/>
</dbReference>
<keyword evidence="3 7" id="KW-0808">Transferase</keyword>
<evidence type="ECO:0000256" key="5">
    <source>
        <dbReference type="ARBA" id="ARBA00022989"/>
    </source>
</evidence>
<dbReference type="EMBL" id="CAKLPZ010000001">
    <property type="protein sequence ID" value="CAH0998692.1"/>
    <property type="molecule type" value="Genomic_DNA"/>
</dbReference>
<dbReference type="InterPro" id="IPR001640">
    <property type="entry name" value="Lgt"/>
</dbReference>
<comment type="subcellular location">
    <subcellularLocation>
        <location evidence="7">Cell membrane</location>
        <topology evidence="7">Multi-pass membrane protein</topology>
    </subcellularLocation>
</comment>
<dbReference type="PANTHER" id="PTHR30589">
    <property type="entry name" value="PROLIPOPROTEIN DIACYLGLYCERYL TRANSFERASE"/>
    <property type="match status" value="1"/>
</dbReference>
<keyword evidence="4 7" id="KW-0812">Transmembrane</keyword>
<evidence type="ECO:0000256" key="2">
    <source>
        <dbReference type="ARBA" id="ARBA00022475"/>
    </source>
</evidence>
<keyword evidence="2 7" id="KW-1003">Cell membrane</keyword>
<feature type="transmembrane region" description="Helical" evidence="7">
    <location>
        <begin position="361"/>
        <end position="379"/>
    </location>
</feature>
<keyword evidence="6 7" id="KW-0472">Membrane</keyword>
<sequence>MYPDLSYLLHALIGTARDNAFSIVKTFGLFLLLAFLVAARLLKWELQRRERIGQLTPTKTLQVPGYTVTTADYITNGILGFVLGYKLPYAVVNFAAWQRDPGGVLLSTEGYLLTGLLGAALLVGYYYNIARKQDAVVNPVPVDVYPSQRIGPITMRAAIGGLLGAKLFAVIEYWDRFLANPLQELFSGGGLAIYGGLIGGFVAVYLYLRKHRIAALPVMDAVAPALIVAYGVGRIGCQLSGDGDWGVAIPNGIPAGWWLPDWMYGFDYPHNVLGKGVPIPGCTAEYCSRLAELHYPTPFYETLMAFAIGGVLWGLRKRLTVYPGLLFSVYLFLNGVERFFIEYVRVNDQYDVLGLSLTQAQLIAIGFMVAGLAGGVIASRQKRWTAEQ</sequence>
<comment type="similarity">
    <text evidence="1 7">Belongs to the Lgt family.</text>
</comment>
<dbReference type="PANTHER" id="PTHR30589:SF0">
    <property type="entry name" value="PHOSPHATIDYLGLYCEROL--PROLIPOPROTEIN DIACYLGLYCERYL TRANSFERASE"/>
    <property type="match status" value="1"/>
</dbReference>